<dbReference type="AlphaFoldDB" id="A0A9W7FN03"/>
<reference evidence="6" key="1">
    <citation type="journal article" date="2023" name="Commun. Biol.">
        <title>Genome analysis of Parmales, the sister group of diatoms, reveals the evolutionary specialization of diatoms from phago-mixotrophs to photoautotrophs.</title>
        <authorList>
            <person name="Ban H."/>
            <person name="Sato S."/>
            <person name="Yoshikawa S."/>
            <person name="Yamada K."/>
            <person name="Nakamura Y."/>
            <person name="Ichinomiya M."/>
            <person name="Sato N."/>
            <person name="Blanc-Mathieu R."/>
            <person name="Endo H."/>
            <person name="Kuwata A."/>
            <person name="Ogata H."/>
        </authorList>
    </citation>
    <scope>NUCLEOTIDE SEQUENCE [LARGE SCALE GENOMIC DNA]</scope>
    <source>
        <strain evidence="6">NIES 3699</strain>
    </source>
</reference>
<dbReference type="PANTHER" id="PTHR23188:SF12">
    <property type="entry name" value="RNA POLYMERASE II-ASSOCIATED FACTOR 1 HOMOLOG"/>
    <property type="match status" value="1"/>
</dbReference>
<dbReference type="PANTHER" id="PTHR23188">
    <property type="entry name" value="RNA POLYMERASE II-ASSOCIATED FACTOR 1 HOMOLOG"/>
    <property type="match status" value="1"/>
</dbReference>
<dbReference type="GO" id="GO:0016593">
    <property type="term" value="C:Cdc73/Paf1 complex"/>
    <property type="evidence" value="ECO:0007669"/>
    <property type="project" value="InterPro"/>
</dbReference>
<dbReference type="GO" id="GO:0000993">
    <property type="term" value="F:RNA polymerase II complex binding"/>
    <property type="evidence" value="ECO:0007669"/>
    <property type="project" value="TreeGrafter"/>
</dbReference>
<evidence type="ECO:0000256" key="2">
    <source>
        <dbReference type="ARBA" id="ARBA00007560"/>
    </source>
</evidence>
<dbReference type="EMBL" id="BRXX01000513">
    <property type="protein sequence ID" value="GMI15147.1"/>
    <property type="molecule type" value="Genomic_DNA"/>
</dbReference>
<dbReference type="GO" id="GO:0006368">
    <property type="term" value="P:transcription elongation by RNA polymerase II"/>
    <property type="evidence" value="ECO:0007669"/>
    <property type="project" value="InterPro"/>
</dbReference>
<evidence type="ECO:0000313" key="5">
    <source>
        <dbReference type="EMBL" id="GMI15147.1"/>
    </source>
</evidence>
<dbReference type="InterPro" id="IPR007133">
    <property type="entry name" value="RNA_pol_II-assoc_Paf1"/>
</dbReference>
<dbReference type="GO" id="GO:0003682">
    <property type="term" value="F:chromatin binding"/>
    <property type="evidence" value="ECO:0007669"/>
    <property type="project" value="TreeGrafter"/>
</dbReference>
<name>A0A9W7FN03_9STRA</name>
<comment type="caution">
    <text evidence="5">The sequence shown here is derived from an EMBL/GenBank/DDBJ whole genome shotgun (WGS) entry which is preliminary data.</text>
</comment>
<proteinExistence type="inferred from homology"/>
<evidence type="ECO:0000256" key="1">
    <source>
        <dbReference type="ARBA" id="ARBA00004123"/>
    </source>
</evidence>
<evidence type="ECO:0000256" key="3">
    <source>
        <dbReference type="ARBA" id="ARBA00023242"/>
    </source>
</evidence>
<comment type="similarity">
    <text evidence="2">Belongs to the PAF1 family.</text>
</comment>
<keyword evidence="3" id="KW-0539">Nucleus</keyword>
<sequence length="432" mass="47816">MPSDKKRKSSQRSGSASHAKRKEHTKSVIAAQGSKGSVNAFRGAGTQLEKSKEFSIELQFSNPLPRPILGPVFKSAVSSASTLWKSGDVESSHIWRLHTEKDLGVTIETVDPKVYAQKATPPLLEEGDEAIINWTGHEGDSVGEAARARREGNLGGAKNGTASSSQRTRQGLIKLKERKAGSRVLDEAPQFYQKRTTYLANDIHKRVHAFESLADQRKKMAKELDAKAEQAASMDAYQMIKASFDAVNSRGGISSLKHPTKPGLTAVSSLPLLPSRDTWPANYAIADISQPQQKKQRISKELLSTCLIGDVDQKSATKLLANVLVEETPGSSENIYKVWQEFDLDVLPLKEDNLDTNFVIVIDEESGVCYYHPLSSKLVLTTARLSANKDRRKVDIRDLNEEETLSWKKEKAPMDQDVLEELYPQGIYEAEN</sequence>
<accession>A0A9W7FN03</accession>
<gene>
    <name evidence="5" type="ORF">TrVE_jg7154</name>
</gene>
<organism evidence="5 6">
    <name type="scientific">Triparma verrucosa</name>
    <dbReference type="NCBI Taxonomy" id="1606542"/>
    <lineage>
        <taxon>Eukaryota</taxon>
        <taxon>Sar</taxon>
        <taxon>Stramenopiles</taxon>
        <taxon>Ochrophyta</taxon>
        <taxon>Bolidophyceae</taxon>
        <taxon>Parmales</taxon>
        <taxon>Triparmaceae</taxon>
        <taxon>Triparma</taxon>
    </lineage>
</organism>
<dbReference type="Pfam" id="PF03985">
    <property type="entry name" value="Paf1"/>
    <property type="match status" value="1"/>
</dbReference>
<dbReference type="Proteomes" id="UP001165160">
    <property type="component" value="Unassembled WGS sequence"/>
</dbReference>
<feature type="region of interest" description="Disordered" evidence="4">
    <location>
        <begin position="1"/>
        <end position="44"/>
    </location>
</feature>
<evidence type="ECO:0000256" key="4">
    <source>
        <dbReference type="SAM" id="MobiDB-lite"/>
    </source>
</evidence>
<evidence type="ECO:0000313" key="6">
    <source>
        <dbReference type="Proteomes" id="UP001165160"/>
    </source>
</evidence>
<protein>
    <submittedName>
        <fullName evidence="5">Uncharacterized protein</fullName>
    </submittedName>
</protein>
<keyword evidence="6" id="KW-1185">Reference proteome</keyword>
<comment type="subcellular location">
    <subcellularLocation>
        <location evidence="1">Nucleus</location>
    </subcellularLocation>
</comment>
<feature type="compositionally biased region" description="Basic residues" evidence="4">
    <location>
        <begin position="1"/>
        <end position="10"/>
    </location>
</feature>